<dbReference type="EMBL" id="JAFBWN010000017">
    <property type="protein sequence ID" value="MBM2356624.1"/>
    <property type="molecule type" value="Genomic_DNA"/>
</dbReference>
<dbReference type="AlphaFoldDB" id="A0A9Q2NL62"/>
<comment type="caution">
    <text evidence="2">The sequence shown here is derived from an EMBL/GenBank/DDBJ whole genome shotgun (WGS) entry which is preliminary data.</text>
</comment>
<reference evidence="2" key="1">
    <citation type="submission" date="2021-01" db="EMBL/GenBank/DDBJ databases">
        <title>Diatom-associated Roseobacters Show Island Model of Population Structure.</title>
        <authorList>
            <person name="Qu L."/>
            <person name="Feng X."/>
            <person name="Chen Y."/>
            <person name="Li L."/>
            <person name="Wang X."/>
            <person name="Hu Z."/>
            <person name="Wang H."/>
            <person name="Luo H."/>
        </authorList>
    </citation>
    <scope>NUCLEOTIDE SEQUENCE</scope>
    <source>
        <strain evidence="2">SM26-45</strain>
    </source>
</reference>
<dbReference type="Pfam" id="PF13521">
    <property type="entry name" value="AAA_28"/>
    <property type="match status" value="1"/>
</dbReference>
<protein>
    <submittedName>
        <fullName evidence="2">AAA family ATPase</fullName>
    </submittedName>
</protein>
<dbReference type="SUPFAM" id="SSF52540">
    <property type="entry name" value="P-loop containing nucleoside triphosphate hydrolases"/>
    <property type="match status" value="1"/>
</dbReference>
<dbReference type="InterPro" id="IPR027417">
    <property type="entry name" value="P-loop_NTPase"/>
</dbReference>
<evidence type="ECO:0000259" key="1">
    <source>
        <dbReference type="Pfam" id="PF13521"/>
    </source>
</evidence>
<dbReference type="Gene3D" id="3.40.50.300">
    <property type="entry name" value="P-loop containing nucleotide triphosphate hydrolases"/>
    <property type="match status" value="1"/>
</dbReference>
<dbReference type="Proteomes" id="UP000809337">
    <property type="component" value="Unassembled WGS sequence"/>
</dbReference>
<gene>
    <name evidence="2" type="ORF">JQX14_18880</name>
</gene>
<name>A0A9Q2NL62_9RHOB</name>
<dbReference type="InterPro" id="IPR038727">
    <property type="entry name" value="NadR/Ttd14_AAA_dom"/>
</dbReference>
<feature type="domain" description="NadR/Ttd14 AAA" evidence="1">
    <location>
        <begin position="10"/>
        <end position="171"/>
    </location>
</feature>
<evidence type="ECO:0000313" key="2">
    <source>
        <dbReference type="EMBL" id="MBM2356624.1"/>
    </source>
</evidence>
<proteinExistence type="predicted"/>
<evidence type="ECO:0000313" key="3">
    <source>
        <dbReference type="Proteomes" id="UP000809337"/>
    </source>
</evidence>
<organism evidence="2 3">
    <name type="scientific">Pseudosulfitobacter pseudonitzschiae</name>
    <dbReference type="NCBI Taxonomy" id="1402135"/>
    <lineage>
        <taxon>Bacteria</taxon>
        <taxon>Pseudomonadati</taxon>
        <taxon>Pseudomonadota</taxon>
        <taxon>Alphaproteobacteria</taxon>
        <taxon>Rhodobacterales</taxon>
        <taxon>Roseobacteraceae</taxon>
        <taxon>Pseudosulfitobacter</taxon>
    </lineage>
</organism>
<sequence length="180" mass="20156">MCSKNSERHVILSGCSGGGKSTLLAELKRRGYETVEEPGRRIVTTEMQGDGKALPWVNLALFARRAIEMAAQDRERAKDLKGWVFFDRGLVDAAVALEHVAGVAVSETLADQHRFHHQVFLTPPWLEIYQPDSERQLDMSEGIAEYHRLLDAFAGLGYDPVILPKVDITARADFILERLP</sequence>
<accession>A0A9Q2NL62</accession>